<keyword evidence="7" id="KW-0568">Pathogenesis-related protein</keyword>
<name>A0A2G2YXZ7_CAPAN</name>
<evidence type="ECO:0000256" key="5">
    <source>
        <dbReference type="ARBA" id="ARBA00022989"/>
    </source>
</evidence>
<reference evidence="9 10" key="2">
    <citation type="journal article" date="2017" name="Genome Biol.">
        <title>New reference genome sequences of hot pepper reveal the massive evolution of plant disease-resistance genes by retroduplication.</title>
        <authorList>
            <person name="Kim S."/>
            <person name="Park J."/>
            <person name="Yeom S.I."/>
            <person name="Kim Y.M."/>
            <person name="Seo E."/>
            <person name="Kim K.T."/>
            <person name="Kim M.S."/>
            <person name="Lee J.M."/>
            <person name="Cheong K."/>
            <person name="Shin H.S."/>
            <person name="Kim S.B."/>
            <person name="Han K."/>
            <person name="Lee J."/>
            <person name="Park M."/>
            <person name="Lee H.A."/>
            <person name="Lee H.Y."/>
            <person name="Lee Y."/>
            <person name="Oh S."/>
            <person name="Lee J.H."/>
            <person name="Choi E."/>
            <person name="Choi E."/>
            <person name="Lee S.E."/>
            <person name="Jeon J."/>
            <person name="Kim H."/>
            <person name="Choi G."/>
            <person name="Song H."/>
            <person name="Lee J."/>
            <person name="Lee S.C."/>
            <person name="Kwon J.K."/>
            <person name="Lee H.Y."/>
            <person name="Koo N."/>
            <person name="Hong Y."/>
            <person name="Kim R.W."/>
            <person name="Kang W.H."/>
            <person name="Huh J.H."/>
            <person name="Kang B.C."/>
            <person name="Yang T.J."/>
            <person name="Lee Y.H."/>
            <person name="Bennetzen J.L."/>
            <person name="Choi D."/>
        </authorList>
    </citation>
    <scope>NUCLEOTIDE SEQUENCE [LARGE SCALE GENOMIC DNA]</scope>
    <source>
        <strain evidence="10">cv. CM334</strain>
    </source>
</reference>
<evidence type="ECO:0000313" key="10">
    <source>
        <dbReference type="Proteomes" id="UP000222542"/>
    </source>
</evidence>
<comment type="similarity">
    <text evidence="2">Belongs to the MLO family.</text>
</comment>
<keyword evidence="10" id="KW-1185">Reference proteome</keyword>
<keyword evidence="3 8" id="KW-0812">Transmembrane</keyword>
<feature type="transmembrane region" description="Helical" evidence="8">
    <location>
        <begin position="17"/>
        <end position="40"/>
    </location>
</feature>
<dbReference type="Gramene" id="PHT74616">
    <property type="protein sequence ID" value="PHT74616"/>
    <property type="gene ID" value="T459_21893"/>
</dbReference>
<keyword evidence="5 8" id="KW-1133">Transmembrane helix</keyword>
<evidence type="ECO:0000256" key="8">
    <source>
        <dbReference type="SAM" id="Phobius"/>
    </source>
</evidence>
<dbReference type="Proteomes" id="UP000222542">
    <property type="component" value="Unassembled WGS sequence"/>
</dbReference>
<evidence type="ECO:0000256" key="4">
    <source>
        <dbReference type="ARBA" id="ARBA00022821"/>
    </source>
</evidence>
<reference evidence="9 10" key="1">
    <citation type="journal article" date="2014" name="Nat. Genet.">
        <title>Genome sequence of the hot pepper provides insights into the evolution of pungency in Capsicum species.</title>
        <authorList>
            <person name="Kim S."/>
            <person name="Park M."/>
            <person name="Yeom S.I."/>
            <person name="Kim Y.M."/>
            <person name="Lee J.M."/>
            <person name="Lee H.A."/>
            <person name="Seo E."/>
            <person name="Choi J."/>
            <person name="Cheong K."/>
            <person name="Kim K.T."/>
            <person name="Jung K."/>
            <person name="Lee G.W."/>
            <person name="Oh S.K."/>
            <person name="Bae C."/>
            <person name="Kim S.B."/>
            <person name="Lee H.Y."/>
            <person name="Kim S.Y."/>
            <person name="Kim M.S."/>
            <person name="Kang B.C."/>
            <person name="Jo Y.D."/>
            <person name="Yang H.B."/>
            <person name="Jeong H.J."/>
            <person name="Kang W.H."/>
            <person name="Kwon J.K."/>
            <person name="Shin C."/>
            <person name="Lim J.Y."/>
            <person name="Park J.H."/>
            <person name="Huh J.H."/>
            <person name="Kim J.S."/>
            <person name="Kim B.D."/>
            <person name="Cohen O."/>
            <person name="Paran I."/>
            <person name="Suh M.C."/>
            <person name="Lee S.B."/>
            <person name="Kim Y.K."/>
            <person name="Shin Y."/>
            <person name="Noh S.J."/>
            <person name="Park J."/>
            <person name="Seo Y.S."/>
            <person name="Kwon S.Y."/>
            <person name="Kim H.A."/>
            <person name="Park J.M."/>
            <person name="Kim H.J."/>
            <person name="Choi S.B."/>
            <person name="Bosland P.W."/>
            <person name="Reeves G."/>
            <person name="Jo S.H."/>
            <person name="Lee B.W."/>
            <person name="Cho H.T."/>
            <person name="Choi H.S."/>
            <person name="Lee M.S."/>
            <person name="Yu Y."/>
            <person name="Do Choi Y."/>
            <person name="Park B.S."/>
            <person name="van Deynze A."/>
            <person name="Ashrafi H."/>
            <person name="Hill T."/>
            <person name="Kim W.T."/>
            <person name="Pai H.S."/>
            <person name="Ahn H.K."/>
            <person name="Yeam I."/>
            <person name="Giovannoni J.J."/>
            <person name="Rose J.K."/>
            <person name="Sorensen I."/>
            <person name="Lee S.J."/>
            <person name="Kim R.W."/>
            <person name="Choi I.Y."/>
            <person name="Choi B.S."/>
            <person name="Lim J.S."/>
            <person name="Lee Y.H."/>
            <person name="Choi D."/>
        </authorList>
    </citation>
    <scope>NUCLEOTIDE SEQUENCE [LARGE SCALE GENOMIC DNA]</scope>
    <source>
        <strain evidence="10">cv. CM334</strain>
    </source>
</reference>
<dbReference type="STRING" id="4072.A0A2G2YXZ7"/>
<gene>
    <name evidence="9" type="ORF">T459_21893</name>
</gene>
<sequence>MAAGAAGSRELDQTPTWAVALVCAVIVLISIFLEKVLHAVGEAFERRRKSALVEALEKIKGELMVLGFISLLLTFGQNYIAKICIPERVANTMLPCPPKNAHAYGGGHHAPGRGHHLPKEGSGDHRRRLLSDHFRILAADSPAGTCKTVTDLNLAWDCSGVAVVYIHYYLFQPVVAVASGGCRVEGMGSREPTPATIRGWKEWEREVEQDYEASNVLFLQLSIEPKVLGTETRVLKRWRDGPLGFCKDMTLRPNSIPKAS</sequence>
<dbReference type="PANTHER" id="PTHR31942">
    <property type="entry name" value="MLO-LIKE PROTEIN 1"/>
    <property type="match status" value="1"/>
</dbReference>
<evidence type="ECO:0000256" key="1">
    <source>
        <dbReference type="ARBA" id="ARBA00004141"/>
    </source>
</evidence>
<dbReference type="EMBL" id="AYRZ02000008">
    <property type="protein sequence ID" value="PHT74616.1"/>
    <property type="molecule type" value="Genomic_DNA"/>
</dbReference>
<dbReference type="Pfam" id="PF03094">
    <property type="entry name" value="Mlo"/>
    <property type="match status" value="1"/>
</dbReference>
<evidence type="ECO:0000256" key="3">
    <source>
        <dbReference type="ARBA" id="ARBA00022692"/>
    </source>
</evidence>
<comment type="subcellular location">
    <subcellularLocation>
        <location evidence="1">Membrane</location>
        <topology evidence="1">Multi-pass membrane protein</topology>
    </subcellularLocation>
</comment>
<dbReference type="GO" id="GO:0016020">
    <property type="term" value="C:membrane"/>
    <property type="evidence" value="ECO:0007669"/>
    <property type="project" value="UniProtKB-SubCell"/>
</dbReference>
<accession>A0A2G2YXZ7</accession>
<proteinExistence type="inferred from homology"/>
<dbReference type="AlphaFoldDB" id="A0A2G2YXZ7"/>
<dbReference type="InterPro" id="IPR004326">
    <property type="entry name" value="Mlo"/>
</dbReference>
<comment type="caution">
    <text evidence="9">The sequence shown here is derived from an EMBL/GenBank/DDBJ whole genome shotgun (WGS) entry which is preliminary data.</text>
</comment>
<evidence type="ECO:0000256" key="2">
    <source>
        <dbReference type="ARBA" id="ARBA00006574"/>
    </source>
</evidence>
<dbReference type="PANTHER" id="PTHR31942:SF131">
    <property type="entry name" value="OS05G0183566 PROTEIN"/>
    <property type="match status" value="1"/>
</dbReference>
<evidence type="ECO:0000256" key="7">
    <source>
        <dbReference type="ARBA" id="ARBA00023265"/>
    </source>
</evidence>
<dbReference type="GO" id="GO:0006952">
    <property type="term" value="P:defense response"/>
    <property type="evidence" value="ECO:0007669"/>
    <property type="project" value="UniProtKB-KW"/>
</dbReference>
<evidence type="ECO:0000256" key="6">
    <source>
        <dbReference type="ARBA" id="ARBA00023136"/>
    </source>
</evidence>
<organism evidence="9 10">
    <name type="scientific">Capsicum annuum</name>
    <name type="common">Capsicum pepper</name>
    <dbReference type="NCBI Taxonomy" id="4072"/>
    <lineage>
        <taxon>Eukaryota</taxon>
        <taxon>Viridiplantae</taxon>
        <taxon>Streptophyta</taxon>
        <taxon>Embryophyta</taxon>
        <taxon>Tracheophyta</taxon>
        <taxon>Spermatophyta</taxon>
        <taxon>Magnoliopsida</taxon>
        <taxon>eudicotyledons</taxon>
        <taxon>Gunneridae</taxon>
        <taxon>Pentapetalae</taxon>
        <taxon>asterids</taxon>
        <taxon>lamiids</taxon>
        <taxon>Solanales</taxon>
        <taxon>Solanaceae</taxon>
        <taxon>Solanoideae</taxon>
        <taxon>Capsiceae</taxon>
        <taxon>Capsicum</taxon>
    </lineage>
</organism>
<keyword evidence="4" id="KW-0611">Plant defense</keyword>
<evidence type="ECO:0000313" key="9">
    <source>
        <dbReference type="EMBL" id="PHT74616.1"/>
    </source>
</evidence>
<protein>
    <submittedName>
        <fullName evidence="9">Uncharacterized protein</fullName>
    </submittedName>
</protein>
<keyword evidence="6 8" id="KW-0472">Membrane</keyword>